<reference evidence="9" key="2">
    <citation type="journal article" date="2020" name="bioRxiv">
        <title>A rank-normalized archaeal taxonomy based on genome phylogeny resolves widespread incomplete and uneven classifications.</title>
        <authorList>
            <person name="Rinke C."/>
            <person name="Chuvochina M."/>
            <person name="Mussig A.J."/>
            <person name="Chaumeil P.-A."/>
            <person name="Waite D.W."/>
            <person name="Whitman W.B."/>
            <person name="Parks D.H."/>
            <person name="Hugenholtz P."/>
        </authorList>
    </citation>
    <scope>NUCLEOTIDE SEQUENCE [LARGE SCALE GENOMIC DNA]</scope>
</reference>
<dbReference type="Proteomes" id="UP000591058">
    <property type="component" value="Unassembled WGS sequence"/>
</dbReference>
<dbReference type="RefSeq" id="WP_100906098.1">
    <property type="nucleotide sequence ID" value="NZ_CP017766.1"/>
</dbReference>
<dbReference type="EMBL" id="CP017766">
    <property type="protein sequence ID" value="AUB56123.1"/>
    <property type="molecule type" value="Genomic_DNA"/>
</dbReference>
<evidence type="ECO:0000313" key="6">
    <source>
        <dbReference type="EMBL" id="NMO08672.1"/>
    </source>
</evidence>
<dbReference type="InterPro" id="IPR051619">
    <property type="entry name" value="TypeII_TA_RNase_PINc/VapC"/>
</dbReference>
<dbReference type="GeneID" id="35124807"/>
<evidence type="ECO:0000313" key="3">
    <source>
        <dbReference type="EMBL" id="AUB56123.1"/>
    </source>
</evidence>
<keyword evidence="7" id="KW-1185">Reference proteome</keyword>
<reference evidence="6 10" key="3">
    <citation type="submission" date="2020-04" db="EMBL/GenBank/DDBJ databases">
        <title>Draft genome of Methanobacterium subterraneum isolated from animal feces.</title>
        <authorList>
            <person name="Ouboter H.T."/>
            <person name="Berger S."/>
            <person name="Gungor E."/>
            <person name="Jetten M.S.M."/>
            <person name="Welte C.U."/>
        </authorList>
    </citation>
    <scope>NUCLEOTIDE SEQUENCE [LARGE SCALE GENOMIC DNA]</scope>
    <source>
        <strain evidence="6">HO_2020</strain>
    </source>
</reference>
<dbReference type="Proteomes" id="UP000232806">
    <property type="component" value="Chromosome"/>
</dbReference>
<dbReference type="InterPro" id="IPR044153">
    <property type="entry name" value="PIN_Pae0151-like"/>
</dbReference>
<dbReference type="EMBL" id="JABBYL010000008">
    <property type="protein sequence ID" value="NMO08672.1"/>
    <property type="molecule type" value="Genomic_DNA"/>
</dbReference>
<dbReference type="Proteomes" id="UP000232631">
    <property type="component" value="Chromosome"/>
</dbReference>
<dbReference type="AlphaFoldDB" id="A0A2H4VDE4"/>
<evidence type="ECO:0000313" key="8">
    <source>
        <dbReference type="Proteomes" id="UP000232806"/>
    </source>
</evidence>
<evidence type="ECO:0000313" key="7">
    <source>
        <dbReference type="Proteomes" id="UP000232631"/>
    </source>
</evidence>
<dbReference type="EMBL" id="CP017768">
    <property type="protein sequence ID" value="AUB60006.1"/>
    <property type="molecule type" value="Genomic_DNA"/>
</dbReference>
<evidence type="ECO:0000313" key="9">
    <source>
        <dbReference type="Proteomes" id="UP000586031"/>
    </source>
</evidence>
<dbReference type="SUPFAM" id="SSF88723">
    <property type="entry name" value="PIN domain-like"/>
    <property type="match status" value="1"/>
</dbReference>
<reference evidence="7 8" key="1">
    <citation type="submission" date="2016-10" db="EMBL/GenBank/DDBJ databases">
        <title>Comparative genomics between deep and shallow subseafloor isolates.</title>
        <authorList>
            <person name="Ishii S."/>
            <person name="Miller J.R."/>
            <person name="Sutton G."/>
            <person name="Suzuki S."/>
            <person name="Methe B."/>
            <person name="Inagaki F."/>
            <person name="Imachi H."/>
        </authorList>
    </citation>
    <scope>NUCLEOTIDE SEQUENCE [LARGE SCALE GENOMIC DNA]</scope>
    <source>
        <strain evidence="4 7">A8p</strain>
        <strain evidence="3 8">MO-MB1</strain>
    </source>
</reference>
<dbReference type="PANTHER" id="PTHR35901:SF1">
    <property type="entry name" value="EXONUCLEASE VAPC9"/>
    <property type="match status" value="1"/>
</dbReference>
<evidence type="ECO:0000313" key="4">
    <source>
        <dbReference type="EMBL" id="AUB60006.1"/>
    </source>
</evidence>
<dbReference type="InterPro" id="IPR002716">
    <property type="entry name" value="PIN_dom"/>
</dbReference>
<evidence type="ECO:0000256" key="1">
    <source>
        <dbReference type="ARBA" id="ARBA00022842"/>
    </source>
</evidence>
<dbReference type="InterPro" id="IPR029060">
    <property type="entry name" value="PIN-like_dom_sf"/>
</dbReference>
<dbReference type="Pfam" id="PF01850">
    <property type="entry name" value="PIN"/>
    <property type="match status" value="1"/>
</dbReference>
<dbReference type="PANTHER" id="PTHR35901">
    <property type="entry name" value="RIBONUCLEASE VAPC3"/>
    <property type="match status" value="1"/>
</dbReference>
<keyword evidence="1" id="KW-0460">Magnesium</keyword>
<dbReference type="KEGG" id="msub:BK009_04510"/>
<organism evidence="3 8">
    <name type="scientific">Methanobacterium subterraneum</name>
    <dbReference type="NCBI Taxonomy" id="59277"/>
    <lineage>
        <taxon>Archaea</taxon>
        <taxon>Methanobacteriati</taxon>
        <taxon>Methanobacteriota</taxon>
        <taxon>Methanomada group</taxon>
        <taxon>Methanobacteria</taxon>
        <taxon>Methanobacteriales</taxon>
        <taxon>Methanobacteriaceae</taxon>
        <taxon>Methanobacterium</taxon>
    </lineage>
</organism>
<protein>
    <submittedName>
        <fullName evidence="5">Type II toxin-antitoxin system VapC family toxin</fullName>
    </submittedName>
</protein>
<dbReference type="Proteomes" id="UP000586031">
    <property type="component" value="Unassembled WGS sequence"/>
</dbReference>
<accession>A0A2H4VPK6</accession>
<dbReference type="CDD" id="cd09873">
    <property type="entry name" value="PIN_Pae0151-like"/>
    <property type="match status" value="1"/>
</dbReference>
<accession>A0A2H4VDE4</accession>
<dbReference type="OrthoDB" id="269293at2157"/>
<name>A0A2H4VDE4_9EURY</name>
<gene>
    <name evidence="3" type="ORF">BK007_08985</name>
    <name evidence="4" type="ORF">BK009_04510</name>
    <name evidence="5" type="ORF">HA271_00320</name>
    <name evidence="6" type="ORF">HG719_02330</name>
</gene>
<dbReference type="Gene3D" id="3.40.50.1010">
    <property type="entry name" value="5'-nuclease"/>
    <property type="match status" value="1"/>
</dbReference>
<evidence type="ECO:0000259" key="2">
    <source>
        <dbReference type="Pfam" id="PF01850"/>
    </source>
</evidence>
<evidence type="ECO:0000313" key="5">
    <source>
        <dbReference type="EMBL" id="HII83296.1"/>
    </source>
</evidence>
<evidence type="ECO:0000313" key="10">
    <source>
        <dbReference type="Proteomes" id="UP000591058"/>
    </source>
</evidence>
<feature type="domain" description="PIN" evidence="2">
    <location>
        <begin position="5"/>
        <end position="127"/>
    </location>
</feature>
<dbReference type="EMBL" id="DUHE01000010">
    <property type="protein sequence ID" value="HII83296.1"/>
    <property type="molecule type" value="Genomic_DNA"/>
</dbReference>
<proteinExistence type="predicted"/>
<sequence>MSTKYVLDSSVIAAIFFQEPSSEKAASAVENHELVTVDLARAEVANVAWKRVTFFNEDREITTKALKMSMEFIETSCKVIPTRELVEESFPMALKNKISFYDALFVRASLREGVPLLTLDKKLEKTSNLVKLL</sequence>